<dbReference type="InterPro" id="IPR032508">
    <property type="entry name" value="FecR_C"/>
</dbReference>
<dbReference type="PANTHER" id="PTHR30273:SF2">
    <property type="entry name" value="PROTEIN FECR"/>
    <property type="match status" value="1"/>
</dbReference>
<dbReference type="GO" id="GO:0016989">
    <property type="term" value="F:sigma factor antagonist activity"/>
    <property type="evidence" value="ECO:0007669"/>
    <property type="project" value="TreeGrafter"/>
</dbReference>
<keyword evidence="5" id="KW-1185">Reference proteome</keyword>
<accession>A0AAE3SJL7</accession>
<evidence type="ECO:0000313" key="5">
    <source>
        <dbReference type="Proteomes" id="UP001207408"/>
    </source>
</evidence>
<keyword evidence="1" id="KW-1133">Transmembrane helix</keyword>
<gene>
    <name evidence="4" type="ORF">OM074_02570</name>
</gene>
<comment type="caution">
    <text evidence="4">The sequence shown here is derived from an EMBL/GenBank/DDBJ whole genome shotgun (WGS) entry which is preliminary data.</text>
</comment>
<keyword evidence="1" id="KW-0812">Transmembrane</keyword>
<protein>
    <submittedName>
        <fullName evidence="4">FecR domain-containing protein</fullName>
    </submittedName>
</protein>
<proteinExistence type="predicted"/>
<dbReference type="AlphaFoldDB" id="A0AAE3SJL7"/>
<dbReference type="InterPro" id="IPR012373">
    <property type="entry name" value="Ferrdict_sens_TM"/>
</dbReference>
<feature type="domain" description="FecR protein" evidence="2">
    <location>
        <begin position="116"/>
        <end position="210"/>
    </location>
</feature>
<dbReference type="Pfam" id="PF16344">
    <property type="entry name" value="FecR_C"/>
    <property type="match status" value="1"/>
</dbReference>
<dbReference type="FunFam" id="2.60.120.1440:FF:000001">
    <property type="entry name" value="Putative anti-sigma factor"/>
    <property type="match status" value="1"/>
</dbReference>
<dbReference type="RefSeq" id="WP_301197711.1">
    <property type="nucleotide sequence ID" value="NZ_JAPDPI010000003.1"/>
</dbReference>
<dbReference type="Proteomes" id="UP001207408">
    <property type="component" value="Unassembled WGS sequence"/>
</dbReference>
<dbReference type="Gene3D" id="2.60.120.1440">
    <property type="match status" value="1"/>
</dbReference>
<evidence type="ECO:0000259" key="2">
    <source>
        <dbReference type="Pfam" id="PF04773"/>
    </source>
</evidence>
<feature type="domain" description="Protein FecR C-terminal" evidence="3">
    <location>
        <begin position="253"/>
        <end position="319"/>
    </location>
</feature>
<feature type="transmembrane region" description="Helical" evidence="1">
    <location>
        <begin position="83"/>
        <end position="104"/>
    </location>
</feature>
<reference evidence="4" key="1">
    <citation type="submission" date="2022-10" db="EMBL/GenBank/DDBJ databases">
        <authorList>
            <person name="Yu W.X."/>
        </authorList>
    </citation>
    <scope>NUCLEOTIDE SEQUENCE</scope>
    <source>
        <strain evidence="4">D04</strain>
    </source>
</reference>
<dbReference type="EMBL" id="JAPDPI010000003">
    <property type="protein sequence ID" value="MCW3804490.1"/>
    <property type="molecule type" value="Genomic_DNA"/>
</dbReference>
<dbReference type="PANTHER" id="PTHR30273">
    <property type="entry name" value="PERIPLASMIC SIGNAL SENSOR AND SIGMA FACTOR ACTIVATOR FECR-RELATED"/>
    <property type="match status" value="1"/>
</dbReference>
<name>A0AAE3SJL7_9BACT</name>
<dbReference type="InterPro" id="IPR006860">
    <property type="entry name" value="FecR"/>
</dbReference>
<evidence type="ECO:0000259" key="3">
    <source>
        <dbReference type="Pfam" id="PF16344"/>
    </source>
</evidence>
<dbReference type="Gene3D" id="3.55.50.30">
    <property type="match status" value="1"/>
</dbReference>
<evidence type="ECO:0000256" key="1">
    <source>
        <dbReference type="SAM" id="Phobius"/>
    </source>
</evidence>
<organism evidence="4 5">
    <name type="scientific">Plebeiibacterium marinum</name>
    <dbReference type="NCBI Taxonomy" id="2992111"/>
    <lineage>
        <taxon>Bacteria</taxon>
        <taxon>Pseudomonadati</taxon>
        <taxon>Bacteroidota</taxon>
        <taxon>Bacteroidia</taxon>
        <taxon>Marinilabiliales</taxon>
        <taxon>Marinilabiliaceae</taxon>
        <taxon>Plebeiibacterium</taxon>
    </lineage>
</organism>
<sequence>MINKDKYWEDLVAKAHEGDKESPFDFDGAGGLGEKDYNWILYIKRKLFTAFSYDAFDKNEARLRLEHRMASNKSRIYKLYTSVLLRAAVIVMALASGATIHMLVSDYSTEISYNEIEVPYGQMSQVRLADGSSVWLNSGSTLKYPSSFNKKKREVFINGEAYFEVEKDKSCPFVVNSNKFSIQVLGTSFNVTSYAQDKSSNVTLVEGKIKLFSEEKNWSAILKPGQSADLDQGRISGISNVETDFYTSWKNGKITFRQEALGDIALKLERWYNTEIQFKEESIKKLKFSGTLIKNKPVDQVLKSICIIDNRIEYKIENRVDNQDIIWISKKKRPTKK</sequence>
<evidence type="ECO:0000313" key="4">
    <source>
        <dbReference type="EMBL" id="MCW3804490.1"/>
    </source>
</evidence>
<dbReference type="Pfam" id="PF04773">
    <property type="entry name" value="FecR"/>
    <property type="match status" value="1"/>
</dbReference>
<keyword evidence="1" id="KW-0472">Membrane</keyword>